<sequence>MGALAVTLAPIVLRSVLDLVRTWLENRPVRTVTVTLGDDSLELEGASSADQRRIVDAFLTAHGSDTEPPEPPQPAAGQGD</sequence>
<reference evidence="1" key="1">
    <citation type="submission" date="2024-06" db="EMBL/GenBank/DDBJ databases">
        <authorList>
            <consortium name="consrtm"/>
            <person name="Uemura M."/>
            <person name="Terahara T."/>
        </authorList>
    </citation>
    <scope>NUCLEOTIDE SEQUENCE</scope>
    <source>
        <strain evidence="1">KM77-8</strain>
    </source>
</reference>
<gene>
    <name evidence="1" type="ORF">SHKM778_27880</name>
</gene>
<dbReference type="EMBL" id="AP035768">
    <property type="protein sequence ID" value="BFO16400.1"/>
    <property type="molecule type" value="Genomic_DNA"/>
</dbReference>
<name>A0AAT9HG54_9ACTN</name>
<organism evidence="1">
    <name type="scientific">Streptomyces haneummycinicus</name>
    <dbReference type="NCBI Taxonomy" id="3074435"/>
    <lineage>
        <taxon>Bacteria</taxon>
        <taxon>Bacillati</taxon>
        <taxon>Actinomycetota</taxon>
        <taxon>Actinomycetes</taxon>
        <taxon>Kitasatosporales</taxon>
        <taxon>Streptomycetaceae</taxon>
        <taxon>Streptomyces</taxon>
    </lineage>
</organism>
<protein>
    <submittedName>
        <fullName evidence="1">Uncharacterized protein</fullName>
    </submittedName>
</protein>
<proteinExistence type="predicted"/>
<evidence type="ECO:0000313" key="1">
    <source>
        <dbReference type="EMBL" id="BFO16400.1"/>
    </source>
</evidence>
<reference evidence="1" key="2">
    <citation type="submission" date="2024-07" db="EMBL/GenBank/DDBJ databases">
        <title>Streptomyces haneummycinica sp. nov., a new antibiotic-producing actinobacterium isolated from marine sediment.</title>
        <authorList>
            <person name="Uemura M."/>
            <person name="Hamada M."/>
            <person name="Hirano S."/>
            <person name="Kobayashi K."/>
            <person name="Ohshiro T."/>
            <person name="Kobayashi T."/>
            <person name="Terahara T."/>
        </authorList>
    </citation>
    <scope>NUCLEOTIDE SEQUENCE</scope>
    <source>
        <strain evidence="1">KM77-8</strain>
    </source>
</reference>
<accession>A0AAT9HG54</accession>
<dbReference type="AlphaFoldDB" id="A0AAT9HG54"/>